<evidence type="ECO:0000256" key="1">
    <source>
        <dbReference type="SAM" id="MobiDB-lite"/>
    </source>
</evidence>
<dbReference type="AlphaFoldDB" id="A0A8X6SGQ6"/>
<dbReference type="Proteomes" id="UP000887159">
    <property type="component" value="Unassembled WGS sequence"/>
</dbReference>
<keyword evidence="3" id="KW-1185">Reference proteome</keyword>
<feature type="region of interest" description="Disordered" evidence="1">
    <location>
        <begin position="1"/>
        <end position="89"/>
    </location>
</feature>
<organism evidence="2 3">
    <name type="scientific">Trichonephila clavipes</name>
    <name type="common">Golden silk orbweaver</name>
    <name type="synonym">Nephila clavipes</name>
    <dbReference type="NCBI Taxonomy" id="2585209"/>
    <lineage>
        <taxon>Eukaryota</taxon>
        <taxon>Metazoa</taxon>
        <taxon>Ecdysozoa</taxon>
        <taxon>Arthropoda</taxon>
        <taxon>Chelicerata</taxon>
        <taxon>Arachnida</taxon>
        <taxon>Araneae</taxon>
        <taxon>Araneomorphae</taxon>
        <taxon>Entelegynae</taxon>
        <taxon>Araneoidea</taxon>
        <taxon>Nephilidae</taxon>
        <taxon>Trichonephila</taxon>
    </lineage>
</organism>
<sequence>MATQLNGYGGGGVEREQKAKRRKTVRRGHRVGKSKEKRGVRKKREWVGETERIGNKFEIAQRSESWGPKSAGRGKSRDNRKTKRSSIFD</sequence>
<name>A0A8X6SGQ6_TRICX</name>
<proteinExistence type="predicted"/>
<gene>
    <name evidence="2" type="ORF">TNCV_1124121</name>
</gene>
<evidence type="ECO:0000313" key="3">
    <source>
        <dbReference type="Proteomes" id="UP000887159"/>
    </source>
</evidence>
<feature type="compositionally biased region" description="Basic residues" evidence="1">
    <location>
        <begin position="18"/>
        <end position="44"/>
    </location>
</feature>
<evidence type="ECO:0000313" key="2">
    <source>
        <dbReference type="EMBL" id="GFY10890.1"/>
    </source>
</evidence>
<accession>A0A8X6SGQ6</accession>
<feature type="compositionally biased region" description="Basic residues" evidence="1">
    <location>
        <begin position="72"/>
        <end position="89"/>
    </location>
</feature>
<dbReference type="EMBL" id="BMAU01021301">
    <property type="protein sequence ID" value="GFY10890.1"/>
    <property type="molecule type" value="Genomic_DNA"/>
</dbReference>
<protein>
    <submittedName>
        <fullName evidence="2">Uncharacterized protein</fullName>
    </submittedName>
</protein>
<comment type="caution">
    <text evidence="2">The sequence shown here is derived from an EMBL/GenBank/DDBJ whole genome shotgun (WGS) entry which is preliminary data.</text>
</comment>
<feature type="compositionally biased region" description="Basic and acidic residues" evidence="1">
    <location>
        <begin position="45"/>
        <end position="61"/>
    </location>
</feature>
<reference evidence="2" key="1">
    <citation type="submission" date="2020-08" db="EMBL/GenBank/DDBJ databases">
        <title>Multicomponent nature underlies the extraordinary mechanical properties of spider dragline silk.</title>
        <authorList>
            <person name="Kono N."/>
            <person name="Nakamura H."/>
            <person name="Mori M."/>
            <person name="Yoshida Y."/>
            <person name="Ohtoshi R."/>
            <person name="Malay A.D."/>
            <person name="Moran D.A.P."/>
            <person name="Tomita M."/>
            <person name="Numata K."/>
            <person name="Arakawa K."/>
        </authorList>
    </citation>
    <scope>NUCLEOTIDE SEQUENCE</scope>
</reference>